<dbReference type="PANTHER" id="PTHR34367:SF1">
    <property type="entry name" value="OS04G0528600 PROTEIN"/>
    <property type="match status" value="1"/>
</dbReference>
<gene>
    <name evidence="2" type="ORF">J5N97_021815</name>
</gene>
<sequence length="464" mass="52281">MGCHFSKKRAPPPSSSLNTLLPHENEKVKKKSTTMEELLTPFHSISSQDNERKQVFLITNKKMNTQSEAIVEENEKKEVEPLSCNKEEIDAILIQCGRLSRSSSGKASNEAGGRARKRSYDFDDVEFEKQVSRPSPRRRTPGRERSRSREGGRRLSRSPGHRSDNTSAANSKQQQPVRMVYVPPSLKGVTPLNAIANKRCASPRRSQSPINTSRASIDYSQTPSRRIPMADIDVNARRGEEGPTPRNQTFKCREAEGRRKPSSHSQYLQSQRSGESSRLGRKADVRSNNVFTDRVRDQLMRCRTREQQLLGSEIVKEEAGEEKDKAKSTVEASRSMARRSSSRRSSCDLDQSYAALILEDIENYHQQKVAHSMSSLSDKKSRKAEPRLHEYVSLRGIGGEVERHDSPINVGVRGRGASSPENQHKFGNSHPNASKKRELKRHQPRSWRRVPASAAASSTLGNYR</sequence>
<feature type="region of interest" description="Disordered" evidence="1">
    <location>
        <begin position="100"/>
        <end position="177"/>
    </location>
</feature>
<feature type="compositionally biased region" description="Basic and acidic residues" evidence="1">
    <location>
        <begin position="141"/>
        <end position="153"/>
    </location>
</feature>
<evidence type="ECO:0000313" key="3">
    <source>
        <dbReference type="Proteomes" id="UP001085076"/>
    </source>
</evidence>
<feature type="compositionally biased region" description="Polar residues" evidence="1">
    <location>
        <begin position="204"/>
        <end position="224"/>
    </location>
</feature>
<dbReference type="OrthoDB" id="1927466at2759"/>
<keyword evidence="3" id="KW-1185">Reference proteome</keyword>
<comment type="caution">
    <text evidence="2">The sequence shown here is derived from an EMBL/GenBank/DDBJ whole genome shotgun (WGS) entry which is preliminary data.</text>
</comment>
<reference evidence="2" key="2">
    <citation type="journal article" date="2022" name="Hortic Res">
        <title>The genome of Dioscorea zingiberensis sheds light on the biosynthesis, origin and evolution of the medicinally important diosgenin saponins.</title>
        <authorList>
            <person name="Li Y."/>
            <person name="Tan C."/>
            <person name="Li Z."/>
            <person name="Guo J."/>
            <person name="Li S."/>
            <person name="Chen X."/>
            <person name="Wang C."/>
            <person name="Dai X."/>
            <person name="Yang H."/>
            <person name="Song W."/>
            <person name="Hou L."/>
            <person name="Xu J."/>
            <person name="Tong Z."/>
            <person name="Xu A."/>
            <person name="Yuan X."/>
            <person name="Wang W."/>
            <person name="Yang Q."/>
            <person name="Chen L."/>
            <person name="Sun Z."/>
            <person name="Wang K."/>
            <person name="Pan B."/>
            <person name="Chen J."/>
            <person name="Bao Y."/>
            <person name="Liu F."/>
            <person name="Qi X."/>
            <person name="Gang D.R."/>
            <person name="Wen J."/>
            <person name="Li J."/>
        </authorList>
    </citation>
    <scope>NUCLEOTIDE SEQUENCE</scope>
    <source>
        <strain evidence="2">Dzin_1.0</strain>
    </source>
</reference>
<feature type="compositionally biased region" description="Polar residues" evidence="1">
    <location>
        <begin position="455"/>
        <end position="464"/>
    </location>
</feature>
<name>A0A9D5C9E4_9LILI</name>
<evidence type="ECO:0000256" key="1">
    <source>
        <dbReference type="SAM" id="MobiDB-lite"/>
    </source>
</evidence>
<dbReference type="Proteomes" id="UP001085076">
    <property type="component" value="Miscellaneous, Linkage group lg06"/>
</dbReference>
<dbReference type="EMBL" id="JAGGNH010000006">
    <property type="protein sequence ID" value="KAJ0968938.1"/>
    <property type="molecule type" value="Genomic_DNA"/>
</dbReference>
<feature type="compositionally biased region" description="Basic and acidic residues" evidence="1">
    <location>
        <begin position="314"/>
        <end position="328"/>
    </location>
</feature>
<reference evidence="2" key="1">
    <citation type="submission" date="2021-03" db="EMBL/GenBank/DDBJ databases">
        <authorList>
            <person name="Li Z."/>
            <person name="Yang C."/>
        </authorList>
    </citation>
    <scope>NUCLEOTIDE SEQUENCE</scope>
    <source>
        <strain evidence="2">Dzin_1.0</strain>
        <tissue evidence="2">Leaf</tissue>
    </source>
</reference>
<feature type="region of interest" description="Disordered" evidence="1">
    <location>
        <begin position="1"/>
        <end position="33"/>
    </location>
</feature>
<feature type="region of interest" description="Disordered" evidence="1">
    <location>
        <begin position="402"/>
        <end position="464"/>
    </location>
</feature>
<feature type="compositionally biased region" description="Basic and acidic residues" evidence="1">
    <location>
        <begin position="234"/>
        <end position="243"/>
    </location>
</feature>
<feature type="region of interest" description="Disordered" evidence="1">
    <location>
        <begin position="314"/>
        <end position="346"/>
    </location>
</feature>
<proteinExistence type="predicted"/>
<accession>A0A9D5C9E4</accession>
<dbReference type="AlphaFoldDB" id="A0A9D5C9E4"/>
<protein>
    <submittedName>
        <fullName evidence="2">Uncharacterized protein</fullName>
    </submittedName>
</protein>
<feature type="region of interest" description="Disordered" evidence="1">
    <location>
        <begin position="197"/>
        <end position="285"/>
    </location>
</feature>
<feature type="compositionally biased region" description="Polar residues" evidence="1">
    <location>
        <begin position="263"/>
        <end position="276"/>
    </location>
</feature>
<dbReference type="InterPro" id="IPR040412">
    <property type="entry name" value="At1g65710-like"/>
</dbReference>
<evidence type="ECO:0000313" key="2">
    <source>
        <dbReference type="EMBL" id="KAJ0968938.1"/>
    </source>
</evidence>
<organism evidence="2 3">
    <name type="scientific">Dioscorea zingiberensis</name>
    <dbReference type="NCBI Taxonomy" id="325984"/>
    <lineage>
        <taxon>Eukaryota</taxon>
        <taxon>Viridiplantae</taxon>
        <taxon>Streptophyta</taxon>
        <taxon>Embryophyta</taxon>
        <taxon>Tracheophyta</taxon>
        <taxon>Spermatophyta</taxon>
        <taxon>Magnoliopsida</taxon>
        <taxon>Liliopsida</taxon>
        <taxon>Dioscoreales</taxon>
        <taxon>Dioscoreaceae</taxon>
        <taxon>Dioscorea</taxon>
    </lineage>
</organism>
<feature type="compositionally biased region" description="Polar residues" evidence="1">
    <location>
        <begin position="419"/>
        <end position="432"/>
    </location>
</feature>
<dbReference type="PANTHER" id="PTHR34367">
    <property type="entry name" value="OS02G0734667 PROTEIN"/>
    <property type="match status" value="1"/>
</dbReference>
<feature type="compositionally biased region" description="Basic residues" evidence="1">
    <location>
        <begin position="433"/>
        <end position="448"/>
    </location>
</feature>
<feature type="compositionally biased region" description="Polar residues" evidence="1">
    <location>
        <begin position="165"/>
        <end position="176"/>
    </location>
</feature>
<feature type="compositionally biased region" description="Basic residues" evidence="1">
    <location>
        <begin position="1"/>
        <end position="10"/>
    </location>
</feature>